<evidence type="ECO:0000313" key="4">
    <source>
        <dbReference type="EMBL" id="GGH43177.1"/>
    </source>
</evidence>
<feature type="transmembrane region" description="Helical" evidence="2">
    <location>
        <begin position="175"/>
        <end position="200"/>
    </location>
</feature>
<feature type="region of interest" description="Disordered" evidence="1">
    <location>
        <begin position="520"/>
        <end position="572"/>
    </location>
</feature>
<dbReference type="PANTHER" id="PTHR42736:SF1">
    <property type="entry name" value="PROTEIN-GLUTAMINE GAMMA-GLUTAMYLTRANSFERASE"/>
    <property type="match status" value="1"/>
</dbReference>
<feature type="transmembrane region" description="Helical" evidence="2">
    <location>
        <begin position="6"/>
        <end position="29"/>
    </location>
</feature>
<feature type="transmembrane region" description="Helical" evidence="2">
    <location>
        <begin position="36"/>
        <end position="55"/>
    </location>
</feature>
<keyword evidence="2" id="KW-0472">Membrane</keyword>
<evidence type="ECO:0000256" key="2">
    <source>
        <dbReference type="SAM" id="Phobius"/>
    </source>
</evidence>
<keyword evidence="2" id="KW-0812">Transmembrane</keyword>
<dbReference type="Pfam" id="PF11992">
    <property type="entry name" value="TgpA_N"/>
    <property type="match status" value="1"/>
</dbReference>
<dbReference type="PANTHER" id="PTHR42736">
    <property type="entry name" value="PROTEIN-GLUTAMINE GAMMA-GLUTAMYLTRANSFERASE"/>
    <property type="match status" value="1"/>
</dbReference>
<feature type="transmembrane region" description="Helical" evidence="2">
    <location>
        <begin position="124"/>
        <end position="141"/>
    </location>
</feature>
<feature type="compositionally biased region" description="Low complexity" evidence="1">
    <location>
        <begin position="561"/>
        <end position="572"/>
    </location>
</feature>
<dbReference type="InterPro" id="IPR021878">
    <property type="entry name" value="TgpA_N"/>
</dbReference>
<dbReference type="AlphaFoldDB" id="A0A917MM94"/>
<sequence>MPLTRLIVPVWLAGAVATVAFVLLLGWLLRMTRLPAAAVAAAQLLAWALCATAATDHPDALLGILPTPPVIRDLPLLLSLASQQLLEGIAPLHPGEALSFTLIAAAGLLALAVELLGRATRTPIAAAVPLIAAFIAPQLAVPRGADLLPAALLAAAVLWMAAADMRLREPRVARGALATGWAAALAAGAVVAGVVLAPFAPVALQGGSGVGATSRIDATLDLGSDLRRPAEVEVLRVRSDAGGAPYLRVATLTQFDGESWAPDEAPPDDLSFLPVDTSVGVMERVTTITVTGLTSEYLPVPYPAVEVTGTSGPWSVNAANRTIFTPSGSSLGQSYEVRSHVPQPTREEAQSAVRRSLGADGFRVTGVGDSAELSPEALLLPPDVPPQIRELAVEVTAGTDNAYDALVALQSWFRGGSFRYSLEAPVEDGFDGSGLDAIERFLDVRRGYCVHFASTFAVMARTLGLPARVVVGYLPGTRTGELIDDQAVYSVAGSQLHAWPEVHLRGIGWIPFEPTATLGAPTSFSPASAPREDDEPLITPSAAPTPASTSEAAPEREDVEGAAPEARGPGASSAPPVLGVVLAALIILAAPAAIRAVRWNRRLRAAGSGDAAAAWRELRALAIDAGMRLDESESPRAFGTRLVNDRGVPEDAVRPLVTGIERASFGPAEPREGWAAPATLGLSGALRRVRHALLPAGRTRLWATLAPRSLVARPRRR</sequence>
<dbReference type="Proteomes" id="UP000657592">
    <property type="component" value="Unassembled WGS sequence"/>
</dbReference>
<accession>A0A917MM94</accession>
<feature type="transmembrane region" description="Helical" evidence="2">
    <location>
        <begin position="577"/>
        <end position="594"/>
    </location>
</feature>
<keyword evidence="2" id="KW-1133">Transmembrane helix</keyword>
<proteinExistence type="predicted"/>
<dbReference type="InterPro" id="IPR052901">
    <property type="entry name" value="Bact_TGase-like"/>
</dbReference>
<reference evidence="4" key="1">
    <citation type="journal article" date="2014" name="Int. J. Syst. Evol. Microbiol.">
        <title>Complete genome sequence of Corynebacterium casei LMG S-19264T (=DSM 44701T), isolated from a smear-ripened cheese.</title>
        <authorList>
            <consortium name="US DOE Joint Genome Institute (JGI-PGF)"/>
            <person name="Walter F."/>
            <person name="Albersmeier A."/>
            <person name="Kalinowski J."/>
            <person name="Ruckert C."/>
        </authorList>
    </citation>
    <scope>NUCLEOTIDE SEQUENCE</scope>
    <source>
        <strain evidence="4">CGMCC 1.15794</strain>
    </source>
</reference>
<dbReference type="Gene3D" id="3.10.620.30">
    <property type="match status" value="1"/>
</dbReference>
<evidence type="ECO:0000313" key="5">
    <source>
        <dbReference type="Proteomes" id="UP000657592"/>
    </source>
</evidence>
<dbReference type="Pfam" id="PF01841">
    <property type="entry name" value="Transglut_core"/>
    <property type="match status" value="1"/>
</dbReference>
<feature type="transmembrane region" description="Helical" evidence="2">
    <location>
        <begin position="97"/>
        <end position="117"/>
    </location>
</feature>
<dbReference type="InterPro" id="IPR038765">
    <property type="entry name" value="Papain-like_cys_pep_sf"/>
</dbReference>
<reference evidence="4" key="2">
    <citation type="submission" date="2020-09" db="EMBL/GenBank/DDBJ databases">
        <authorList>
            <person name="Sun Q."/>
            <person name="Zhou Y."/>
        </authorList>
    </citation>
    <scope>NUCLEOTIDE SEQUENCE</scope>
    <source>
        <strain evidence="4">CGMCC 1.15794</strain>
    </source>
</reference>
<feature type="compositionally biased region" description="Low complexity" evidence="1">
    <location>
        <begin position="539"/>
        <end position="552"/>
    </location>
</feature>
<evidence type="ECO:0000259" key="3">
    <source>
        <dbReference type="SMART" id="SM00460"/>
    </source>
</evidence>
<protein>
    <submittedName>
        <fullName evidence="4">Transglutaminase</fullName>
    </submittedName>
</protein>
<comment type="caution">
    <text evidence="4">The sequence shown here is derived from an EMBL/GenBank/DDBJ whole genome shotgun (WGS) entry which is preliminary data.</text>
</comment>
<gene>
    <name evidence="4" type="ORF">GCM10010921_16900</name>
</gene>
<dbReference type="InterPro" id="IPR002931">
    <property type="entry name" value="Transglutaminase-like"/>
</dbReference>
<feature type="transmembrane region" description="Helical" evidence="2">
    <location>
        <begin position="147"/>
        <end position="163"/>
    </location>
</feature>
<dbReference type="SMART" id="SM00460">
    <property type="entry name" value="TGc"/>
    <property type="match status" value="1"/>
</dbReference>
<keyword evidence="5" id="KW-1185">Reference proteome</keyword>
<organism evidence="4 5">
    <name type="scientific">Microbacterium album</name>
    <dbReference type="NCBI Taxonomy" id="2053191"/>
    <lineage>
        <taxon>Bacteria</taxon>
        <taxon>Bacillati</taxon>
        <taxon>Actinomycetota</taxon>
        <taxon>Actinomycetes</taxon>
        <taxon>Micrococcales</taxon>
        <taxon>Microbacteriaceae</taxon>
        <taxon>Microbacterium</taxon>
    </lineage>
</organism>
<name>A0A917MM94_9MICO</name>
<evidence type="ECO:0000256" key="1">
    <source>
        <dbReference type="SAM" id="MobiDB-lite"/>
    </source>
</evidence>
<dbReference type="SUPFAM" id="SSF54001">
    <property type="entry name" value="Cysteine proteinases"/>
    <property type="match status" value="1"/>
</dbReference>
<dbReference type="EMBL" id="BMJY01000006">
    <property type="protein sequence ID" value="GGH43177.1"/>
    <property type="molecule type" value="Genomic_DNA"/>
</dbReference>
<feature type="domain" description="Transglutaminase-like" evidence="3">
    <location>
        <begin position="441"/>
        <end position="516"/>
    </location>
</feature>